<dbReference type="GO" id="GO:0003755">
    <property type="term" value="F:peptidyl-prolyl cis-trans isomerase activity"/>
    <property type="evidence" value="ECO:0007669"/>
    <property type="project" value="UniProtKB-KW"/>
</dbReference>
<dbReference type="InterPro" id="IPR046357">
    <property type="entry name" value="PPIase_dom_sf"/>
</dbReference>
<name>A0A6N7INE2_9FIRM</name>
<evidence type="ECO:0000313" key="4">
    <source>
        <dbReference type="EMBL" id="MQL51490.1"/>
    </source>
</evidence>
<keyword evidence="5" id="KW-1185">Reference proteome</keyword>
<dbReference type="InterPro" id="IPR000297">
    <property type="entry name" value="PPIase_PpiC"/>
</dbReference>
<dbReference type="AlphaFoldDB" id="A0A6N7INE2"/>
<dbReference type="InterPro" id="IPR050245">
    <property type="entry name" value="PrsA_foldase"/>
</dbReference>
<keyword evidence="2" id="KW-0812">Transmembrane</keyword>
<keyword evidence="2" id="KW-1133">Transmembrane helix</keyword>
<dbReference type="SUPFAM" id="SSF109998">
    <property type="entry name" value="Triger factor/SurA peptide-binding domain-like"/>
    <property type="match status" value="1"/>
</dbReference>
<dbReference type="OrthoDB" id="14196at2"/>
<comment type="caution">
    <text evidence="4">The sequence shown here is derived from an EMBL/GenBank/DDBJ whole genome shotgun (WGS) entry which is preliminary data.</text>
</comment>
<keyword evidence="2" id="KW-0472">Membrane</keyword>
<sequence>MVDVSLFPVYNVVIVVRRGDWRMKRVAVLVVVLVTVLALLAGCGPAVVATVNGTQITRGQLDEQVDAAKKMLEQRGVDFSSKEGEQMLGMLRQQALEDLINQELLLQEAARQGLKPTPQKVAEEIKSLRSQYGLDDEGKFKQFLAANGLSEPRLNDLMEKNLAIRALQEKVLAGVKPATGEQARQYYDQHKDQYTEPVRWQVRHILITLPPGEDVQKSQVEAKAEALSILNRLKEGADFAALAREKSKDTGTKDKGGLFTFAPGEVVPEFEQAVKNLKPGEITPEPVKTTYGYHIIKLEKIIPENVQPFEQVEKEIINKLTEQAQQKKMQEYLDGLRQQAKIDNKLVTPTK</sequence>
<gene>
    <name evidence="4" type="ORF">GFC01_04265</name>
</gene>
<dbReference type="PANTHER" id="PTHR47245:SF2">
    <property type="entry name" value="PEPTIDYL-PROLYL CIS-TRANS ISOMERASE HP_0175-RELATED"/>
    <property type="match status" value="1"/>
</dbReference>
<dbReference type="Pfam" id="PF00639">
    <property type="entry name" value="Rotamase"/>
    <property type="match status" value="1"/>
</dbReference>
<protein>
    <recommendedName>
        <fullName evidence="3">PpiC domain-containing protein</fullName>
    </recommendedName>
</protein>
<dbReference type="InterPro" id="IPR027304">
    <property type="entry name" value="Trigger_fact/SurA_dom_sf"/>
</dbReference>
<dbReference type="Pfam" id="PF13624">
    <property type="entry name" value="SurA_N_3"/>
    <property type="match status" value="1"/>
</dbReference>
<keyword evidence="1" id="KW-0413">Isomerase</keyword>
<reference evidence="4 5" key="1">
    <citation type="submission" date="2019-10" db="EMBL/GenBank/DDBJ databases">
        <title>Comparative genomics of sulfur disproportionating microorganisms.</title>
        <authorList>
            <person name="Ward L.M."/>
            <person name="Bertran E."/>
            <person name="Johnston D."/>
        </authorList>
    </citation>
    <scope>NUCLEOTIDE SEQUENCE [LARGE SCALE GENOMIC DNA]</scope>
    <source>
        <strain evidence="4 5">DSM 14055</strain>
    </source>
</reference>
<evidence type="ECO:0000313" key="5">
    <source>
        <dbReference type="Proteomes" id="UP000441717"/>
    </source>
</evidence>
<accession>A0A6N7INE2</accession>
<evidence type="ECO:0000256" key="2">
    <source>
        <dbReference type="SAM" id="Phobius"/>
    </source>
</evidence>
<keyword evidence="1" id="KW-0697">Rotamase</keyword>
<feature type="transmembrane region" description="Helical" evidence="2">
    <location>
        <begin position="26"/>
        <end position="48"/>
    </location>
</feature>
<dbReference type="SUPFAM" id="SSF54534">
    <property type="entry name" value="FKBP-like"/>
    <property type="match status" value="1"/>
</dbReference>
<evidence type="ECO:0000256" key="1">
    <source>
        <dbReference type="PROSITE-ProRule" id="PRU00278"/>
    </source>
</evidence>
<dbReference type="EMBL" id="WHYR01000008">
    <property type="protein sequence ID" value="MQL51490.1"/>
    <property type="molecule type" value="Genomic_DNA"/>
</dbReference>
<evidence type="ECO:0000259" key="3">
    <source>
        <dbReference type="PROSITE" id="PS50198"/>
    </source>
</evidence>
<feature type="domain" description="PpiC" evidence="3">
    <location>
        <begin position="197"/>
        <end position="300"/>
    </location>
</feature>
<organism evidence="4 5">
    <name type="scientific">Desulfofundulus thermobenzoicus</name>
    <dbReference type="NCBI Taxonomy" id="29376"/>
    <lineage>
        <taxon>Bacteria</taxon>
        <taxon>Bacillati</taxon>
        <taxon>Bacillota</taxon>
        <taxon>Clostridia</taxon>
        <taxon>Eubacteriales</taxon>
        <taxon>Peptococcaceae</taxon>
        <taxon>Desulfofundulus</taxon>
    </lineage>
</organism>
<dbReference type="Gene3D" id="3.10.50.40">
    <property type="match status" value="1"/>
</dbReference>
<dbReference type="PANTHER" id="PTHR47245">
    <property type="entry name" value="PEPTIDYLPROLYL ISOMERASE"/>
    <property type="match status" value="1"/>
</dbReference>
<proteinExistence type="predicted"/>
<dbReference type="Proteomes" id="UP000441717">
    <property type="component" value="Unassembled WGS sequence"/>
</dbReference>
<dbReference type="PROSITE" id="PS50198">
    <property type="entry name" value="PPIC_PPIASE_2"/>
    <property type="match status" value="1"/>
</dbReference>
<dbReference type="Gene3D" id="1.10.4030.10">
    <property type="entry name" value="Porin chaperone SurA, peptide-binding domain"/>
    <property type="match status" value="1"/>
</dbReference>